<evidence type="ECO:0000313" key="2">
    <source>
        <dbReference type="Proteomes" id="UP000008701"/>
    </source>
</evidence>
<gene>
    <name evidence="1" type="ordered locus">Cpha266_1618</name>
</gene>
<dbReference type="HOGENOM" id="CLU_1515283_0_0_10"/>
<organism evidence="1 2">
    <name type="scientific">Chlorobium phaeobacteroides (strain DSM 266 / SMG 266 / 2430)</name>
    <dbReference type="NCBI Taxonomy" id="290317"/>
    <lineage>
        <taxon>Bacteria</taxon>
        <taxon>Pseudomonadati</taxon>
        <taxon>Chlorobiota</taxon>
        <taxon>Chlorobiia</taxon>
        <taxon>Chlorobiales</taxon>
        <taxon>Chlorobiaceae</taxon>
        <taxon>Chlorobium/Pelodictyon group</taxon>
        <taxon>Chlorobium</taxon>
    </lineage>
</organism>
<dbReference type="Proteomes" id="UP000008701">
    <property type="component" value="Chromosome"/>
</dbReference>
<evidence type="ECO:0000313" key="1">
    <source>
        <dbReference type="EMBL" id="ABL65639.1"/>
    </source>
</evidence>
<keyword evidence="2" id="KW-1185">Reference proteome</keyword>
<dbReference type="EMBL" id="CP000492">
    <property type="protein sequence ID" value="ABL65639.1"/>
    <property type="molecule type" value="Genomic_DNA"/>
</dbReference>
<accession>A1BGW2</accession>
<protein>
    <submittedName>
        <fullName evidence="1">Uncharacterized protein</fullName>
    </submittedName>
</protein>
<dbReference type="KEGG" id="cph:Cpha266_1618"/>
<dbReference type="AlphaFoldDB" id="A1BGW2"/>
<name>A1BGW2_CHLPD</name>
<reference evidence="1 2" key="1">
    <citation type="submission" date="2006-12" db="EMBL/GenBank/DDBJ databases">
        <title>Complete sequence of Chlorobium phaeobacteroides DSM 266.</title>
        <authorList>
            <consortium name="US DOE Joint Genome Institute"/>
            <person name="Copeland A."/>
            <person name="Lucas S."/>
            <person name="Lapidus A."/>
            <person name="Barry K."/>
            <person name="Detter J.C."/>
            <person name="Glavina del Rio T."/>
            <person name="Hammon N."/>
            <person name="Israni S."/>
            <person name="Pitluck S."/>
            <person name="Goltsman E."/>
            <person name="Schmutz J."/>
            <person name="Larimer F."/>
            <person name="Land M."/>
            <person name="Hauser L."/>
            <person name="Mikhailova N."/>
            <person name="Li T."/>
            <person name="Overmann J."/>
            <person name="Bryant D.A."/>
            <person name="Richardson P."/>
        </authorList>
    </citation>
    <scope>NUCLEOTIDE SEQUENCE [LARGE SCALE GENOMIC DNA]</scope>
    <source>
        <strain evidence="1 2">DSM 266</strain>
    </source>
</reference>
<sequence>MSVKASRRKAWKEPTPHEERAKARFRCRFTLKPLPEQLSAWRASACLPRHTTIVRTFRKGCECTTAAKQKSSRDATRSPCFSHSETPIQQVIAEGSTTNPLQQKHIYALRLSCNIPPGSLHSVTPYAPLRYTLRQKPRLHAPQGDDRSRSINLSGVNRGRCITKIMYKPPEAEYSFT</sequence>
<proteinExistence type="predicted"/>